<dbReference type="GO" id="GO:0003677">
    <property type="term" value="F:DNA binding"/>
    <property type="evidence" value="ECO:0007669"/>
    <property type="project" value="InterPro"/>
</dbReference>
<dbReference type="PANTHER" id="PTHR36498:SF1">
    <property type="entry name" value="TATA-BINDING PROTEIN-ASSOCIATED FACTOR 172"/>
    <property type="match status" value="1"/>
</dbReference>
<dbReference type="GO" id="GO:0017025">
    <property type="term" value="F:TBP-class protein binding"/>
    <property type="evidence" value="ECO:0007669"/>
    <property type="project" value="InterPro"/>
</dbReference>
<dbReference type="Proteomes" id="UP001159428">
    <property type="component" value="Unassembled WGS sequence"/>
</dbReference>
<dbReference type="GO" id="GO:0016887">
    <property type="term" value="F:ATP hydrolysis activity"/>
    <property type="evidence" value="ECO:0007669"/>
    <property type="project" value="InterPro"/>
</dbReference>
<dbReference type="InterPro" id="IPR000330">
    <property type="entry name" value="SNF2_N"/>
</dbReference>
<dbReference type="Gene3D" id="3.40.50.300">
    <property type="entry name" value="P-loop containing nucleotide triphosphate hydrolases"/>
    <property type="match status" value="1"/>
</dbReference>
<proteinExistence type="predicted"/>
<keyword evidence="3" id="KW-1185">Reference proteome</keyword>
<organism evidence="2 3">
    <name type="scientific">Pocillopora meandrina</name>
    <dbReference type="NCBI Taxonomy" id="46732"/>
    <lineage>
        <taxon>Eukaryota</taxon>
        <taxon>Metazoa</taxon>
        <taxon>Cnidaria</taxon>
        <taxon>Anthozoa</taxon>
        <taxon>Hexacorallia</taxon>
        <taxon>Scleractinia</taxon>
        <taxon>Astrocoeniina</taxon>
        <taxon>Pocilloporidae</taxon>
        <taxon>Pocillopora</taxon>
    </lineage>
</organism>
<dbReference type="Gene3D" id="3.40.50.10810">
    <property type="entry name" value="Tandem AAA-ATPase domain"/>
    <property type="match status" value="1"/>
</dbReference>
<dbReference type="PANTHER" id="PTHR36498">
    <property type="entry name" value="TATA-BINDING PROTEIN-ASSOCIATED FACTOR 172"/>
    <property type="match status" value="1"/>
</dbReference>
<dbReference type="InterPro" id="IPR044972">
    <property type="entry name" value="Mot1"/>
</dbReference>
<sequence length="87" mass="10429">MLKFYFQSNVLELWSLFDFLMPGFLGRPLAMEALHRQVLPFLLRRLKEDVLQDLPPKIIQDYYCELSPLQVSLLLWPTIKVRHWVDV</sequence>
<accession>A0AAU9X5M3</accession>
<gene>
    <name evidence="2" type="ORF">PMEA_00017895</name>
</gene>
<evidence type="ECO:0000313" key="3">
    <source>
        <dbReference type="Proteomes" id="UP001159428"/>
    </source>
</evidence>
<dbReference type="EMBL" id="CALNXJ010000031">
    <property type="protein sequence ID" value="CAH3137862.1"/>
    <property type="molecule type" value="Genomic_DNA"/>
</dbReference>
<comment type="caution">
    <text evidence="2">The sequence shown here is derived from an EMBL/GenBank/DDBJ whole genome shotgun (WGS) entry which is preliminary data.</text>
</comment>
<feature type="domain" description="SNF2 N-terminal" evidence="1">
    <location>
        <begin position="7"/>
        <end position="72"/>
    </location>
</feature>
<dbReference type="InterPro" id="IPR027417">
    <property type="entry name" value="P-loop_NTPase"/>
</dbReference>
<name>A0AAU9X5M3_9CNID</name>
<dbReference type="AlphaFoldDB" id="A0AAU9X5M3"/>
<evidence type="ECO:0000313" key="2">
    <source>
        <dbReference type="EMBL" id="CAH3137862.1"/>
    </source>
</evidence>
<evidence type="ECO:0000259" key="1">
    <source>
        <dbReference type="Pfam" id="PF00176"/>
    </source>
</evidence>
<protein>
    <recommendedName>
        <fullName evidence="1">SNF2 N-terminal domain-containing protein</fullName>
    </recommendedName>
</protein>
<dbReference type="InterPro" id="IPR038718">
    <property type="entry name" value="SNF2-like_sf"/>
</dbReference>
<reference evidence="2 3" key="1">
    <citation type="submission" date="2022-05" db="EMBL/GenBank/DDBJ databases">
        <authorList>
            <consortium name="Genoscope - CEA"/>
            <person name="William W."/>
        </authorList>
    </citation>
    <scope>NUCLEOTIDE SEQUENCE [LARGE SCALE GENOMIC DNA]</scope>
</reference>
<dbReference type="Pfam" id="PF00176">
    <property type="entry name" value="SNF2-rel_dom"/>
    <property type="match status" value="1"/>
</dbReference>